<reference evidence="2" key="1">
    <citation type="journal article" date="2020" name="Stud. Mycol.">
        <title>101 Dothideomycetes genomes: a test case for predicting lifestyles and emergence of pathogens.</title>
        <authorList>
            <person name="Haridas S."/>
            <person name="Albert R."/>
            <person name="Binder M."/>
            <person name="Bloem J."/>
            <person name="Labutti K."/>
            <person name="Salamov A."/>
            <person name="Andreopoulos B."/>
            <person name="Baker S."/>
            <person name="Barry K."/>
            <person name="Bills G."/>
            <person name="Bluhm B."/>
            <person name="Cannon C."/>
            <person name="Castanera R."/>
            <person name="Culley D."/>
            <person name="Daum C."/>
            <person name="Ezra D."/>
            <person name="Gonzalez J."/>
            <person name="Henrissat B."/>
            <person name="Kuo A."/>
            <person name="Liang C."/>
            <person name="Lipzen A."/>
            <person name="Lutzoni F."/>
            <person name="Magnuson J."/>
            <person name="Mondo S."/>
            <person name="Nolan M."/>
            <person name="Ohm R."/>
            <person name="Pangilinan J."/>
            <person name="Park H.-J."/>
            <person name="Ramirez L."/>
            <person name="Alfaro M."/>
            <person name="Sun H."/>
            <person name="Tritt A."/>
            <person name="Yoshinaga Y."/>
            <person name="Zwiers L.-H."/>
            <person name="Turgeon B."/>
            <person name="Goodwin S."/>
            <person name="Spatafora J."/>
            <person name="Crous P."/>
            <person name="Grigoriev I."/>
        </authorList>
    </citation>
    <scope>NUCLEOTIDE SEQUENCE</scope>
    <source>
        <strain evidence="2">HMLAC05119</strain>
    </source>
</reference>
<evidence type="ECO:0000256" key="1">
    <source>
        <dbReference type="SAM" id="Phobius"/>
    </source>
</evidence>
<keyword evidence="1" id="KW-0472">Membrane</keyword>
<dbReference type="EMBL" id="ML979143">
    <property type="protein sequence ID" value="KAF1911656.1"/>
    <property type="molecule type" value="Genomic_DNA"/>
</dbReference>
<keyword evidence="1" id="KW-1133">Transmembrane helix</keyword>
<keyword evidence="1" id="KW-0812">Transmembrane</keyword>
<feature type="transmembrane region" description="Helical" evidence="1">
    <location>
        <begin position="20"/>
        <end position="39"/>
    </location>
</feature>
<keyword evidence="3" id="KW-1185">Reference proteome</keyword>
<evidence type="ECO:0000313" key="3">
    <source>
        <dbReference type="Proteomes" id="UP000800096"/>
    </source>
</evidence>
<proteinExistence type="predicted"/>
<dbReference type="AlphaFoldDB" id="A0A6A5QA61"/>
<accession>A0A6A5QA61</accession>
<dbReference type="Proteomes" id="UP000800096">
    <property type="component" value="Unassembled WGS sequence"/>
</dbReference>
<evidence type="ECO:0000313" key="2">
    <source>
        <dbReference type="EMBL" id="KAF1911656.1"/>
    </source>
</evidence>
<name>A0A6A5QA61_AMPQU</name>
<feature type="transmembrane region" description="Helical" evidence="1">
    <location>
        <begin position="60"/>
        <end position="85"/>
    </location>
</feature>
<organism evidence="2 3">
    <name type="scientific">Ampelomyces quisqualis</name>
    <name type="common">Powdery mildew agent</name>
    <dbReference type="NCBI Taxonomy" id="50730"/>
    <lineage>
        <taxon>Eukaryota</taxon>
        <taxon>Fungi</taxon>
        <taxon>Dikarya</taxon>
        <taxon>Ascomycota</taxon>
        <taxon>Pezizomycotina</taxon>
        <taxon>Dothideomycetes</taxon>
        <taxon>Pleosporomycetidae</taxon>
        <taxon>Pleosporales</taxon>
        <taxon>Pleosporineae</taxon>
        <taxon>Phaeosphaeriaceae</taxon>
        <taxon>Ampelomyces</taxon>
    </lineage>
</organism>
<sequence length="140" mass="15999">MAFAVIFISVKYQLDKQSSIFTMIIACSIEVFFSLLVAIKYSILLSESEPPATLNKFCEIALCALLMLIPSMVLKLILLLSFGIYCTWEHNAYERDGVAAAKPRRRRANRKKLYIELNERDRTGEVKRVNEKCGTDENEV</sequence>
<gene>
    <name evidence="2" type="ORF">BDU57DRAFT_533392</name>
</gene>
<protein>
    <submittedName>
        <fullName evidence="2">Uncharacterized protein</fullName>
    </submittedName>
</protein>